<dbReference type="InterPro" id="IPR051784">
    <property type="entry name" value="Nod_factor_ABC_transporter"/>
</dbReference>
<feature type="transmembrane region" description="Helical" evidence="5">
    <location>
        <begin position="177"/>
        <end position="197"/>
    </location>
</feature>
<dbReference type="PRINTS" id="PR00164">
    <property type="entry name" value="ABC2TRNSPORT"/>
</dbReference>
<feature type="transmembrane region" description="Helical" evidence="5">
    <location>
        <begin position="111"/>
        <end position="136"/>
    </location>
</feature>
<evidence type="ECO:0000256" key="3">
    <source>
        <dbReference type="ARBA" id="ARBA00022989"/>
    </source>
</evidence>
<organism evidence="7 8">
    <name type="scientific">Streptococcus pseudoporcinus</name>
    <dbReference type="NCBI Taxonomy" id="361101"/>
    <lineage>
        <taxon>Bacteria</taxon>
        <taxon>Bacillati</taxon>
        <taxon>Bacillota</taxon>
        <taxon>Bacilli</taxon>
        <taxon>Lactobacillales</taxon>
        <taxon>Streptococcaceae</taxon>
        <taxon>Streptococcus</taxon>
    </lineage>
</organism>
<evidence type="ECO:0000313" key="7">
    <source>
        <dbReference type="EMBL" id="VTS29995.1"/>
    </source>
</evidence>
<reference evidence="7 8" key="1">
    <citation type="submission" date="2019-05" db="EMBL/GenBank/DDBJ databases">
        <authorList>
            <consortium name="Pathogen Informatics"/>
        </authorList>
    </citation>
    <scope>NUCLEOTIDE SEQUENCE [LARGE SCALE GENOMIC DNA]</scope>
    <source>
        <strain evidence="7 8">NCTC5385</strain>
    </source>
</reference>
<proteinExistence type="inferred from homology"/>
<dbReference type="InterPro" id="IPR047817">
    <property type="entry name" value="ABC2_TM_bact-type"/>
</dbReference>
<keyword evidence="5" id="KW-0813">Transport</keyword>
<protein>
    <recommendedName>
        <fullName evidence="5">Transport permease protein</fullName>
    </recommendedName>
</protein>
<dbReference type="RefSeq" id="WP_171011250.1">
    <property type="nucleotide sequence ID" value="NZ_LR594035.1"/>
</dbReference>
<evidence type="ECO:0000256" key="1">
    <source>
        <dbReference type="ARBA" id="ARBA00004141"/>
    </source>
</evidence>
<dbReference type="Proteomes" id="UP000304914">
    <property type="component" value="Chromosome"/>
</dbReference>
<dbReference type="PANTHER" id="PTHR43229:SF2">
    <property type="entry name" value="NODULATION PROTEIN J"/>
    <property type="match status" value="1"/>
</dbReference>
<dbReference type="GO" id="GO:0140359">
    <property type="term" value="F:ABC-type transporter activity"/>
    <property type="evidence" value="ECO:0007669"/>
    <property type="project" value="InterPro"/>
</dbReference>
<feature type="transmembrane region" description="Helical" evidence="5">
    <location>
        <begin position="148"/>
        <end position="170"/>
    </location>
</feature>
<feature type="domain" description="ABC transmembrane type-2" evidence="6">
    <location>
        <begin position="26"/>
        <end position="258"/>
    </location>
</feature>
<name>A0A4U9YSG9_9STRE</name>
<dbReference type="InterPro" id="IPR000412">
    <property type="entry name" value="ABC_2_transport"/>
</dbReference>
<dbReference type="GO" id="GO:0043190">
    <property type="term" value="C:ATP-binding cassette (ABC) transporter complex"/>
    <property type="evidence" value="ECO:0007669"/>
    <property type="project" value="InterPro"/>
</dbReference>
<dbReference type="AlphaFoldDB" id="A0A4U9YSG9"/>
<dbReference type="InterPro" id="IPR013525">
    <property type="entry name" value="ABC2_TM"/>
</dbReference>
<feature type="transmembrane region" description="Helical" evidence="5">
    <location>
        <begin position="26"/>
        <end position="45"/>
    </location>
</feature>
<dbReference type="EMBL" id="LR594035">
    <property type="protein sequence ID" value="VTS29995.1"/>
    <property type="molecule type" value="Genomic_DNA"/>
</dbReference>
<accession>A0A4U9YSG9</accession>
<evidence type="ECO:0000313" key="8">
    <source>
        <dbReference type="Proteomes" id="UP000304914"/>
    </source>
</evidence>
<dbReference type="PANTHER" id="PTHR43229">
    <property type="entry name" value="NODULATION PROTEIN J"/>
    <property type="match status" value="1"/>
</dbReference>
<feature type="transmembrane region" description="Helical" evidence="5">
    <location>
        <begin position="233"/>
        <end position="255"/>
    </location>
</feature>
<keyword evidence="3 5" id="KW-1133">Transmembrane helix</keyword>
<comment type="similarity">
    <text evidence="5">Belongs to the ABC-2 integral membrane protein family.</text>
</comment>
<evidence type="ECO:0000256" key="4">
    <source>
        <dbReference type="ARBA" id="ARBA00023136"/>
    </source>
</evidence>
<evidence type="ECO:0000259" key="6">
    <source>
        <dbReference type="PROSITE" id="PS51012"/>
    </source>
</evidence>
<keyword evidence="5" id="KW-1003">Cell membrane</keyword>
<dbReference type="PROSITE" id="PS51012">
    <property type="entry name" value="ABC_TM2"/>
    <property type="match status" value="1"/>
</dbReference>
<dbReference type="PIRSF" id="PIRSF006648">
    <property type="entry name" value="DrrB"/>
    <property type="match status" value="1"/>
</dbReference>
<dbReference type="Pfam" id="PF01061">
    <property type="entry name" value="ABC2_membrane"/>
    <property type="match status" value="1"/>
</dbReference>
<comment type="subcellular location">
    <subcellularLocation>
        <location evidence="5">Cell membrane</location>
        <topology evidence="5">Multi-pass membrane protein</topology>
    </subcellularLocation>
    <subcellularLocation>
        <location evidence="1">Membrane</location>
        <topology evidence="1">Multi-pass membrane protein</topology>
    </subcellularLocation>
</comment>
<gene>
    <name evidence="7" type="primary">drrB</name>
    <name evidence="7" type="ORF">NCTC5385_01475</name>
</gene>
<evidence type="ECO:0000256" key="2">
    <source>
        <dbReference type="ARBA" id="ARBA00022692"/>
    </source>
</evidence>
<feature type="transmembrane region" description="Helical" evidence="5">
    <location>
        <begin position="65"/>
        <end position="90"/>
    </location>
</feature>
<evidence type="ECO:0000256" key="5">
    <source>
        <dbReference type="RuleBase" id="RU361157"/>
    </source>
</evidence>
<sequence length="262" mass="29232">MEKNYFFNDIRTVCEREIRHFLKNKYSITIGITQPILWFLLLGFGMNGFLSNSSEIGTIMGTENYITYIVPGILIMTTMTGGLFSGAGFVNDLNTNAIDKLLSMPIVRESILLGKLIFALMQTFIQIILVLLIAIFLGANISLGWETFFAILIALIFCAQMFSVGAIVAMKLKSHQSVYSFLGILNIPLIFTSSAFFPAETMPIAMKMISYINPLTYAVNVARDMILIQNTYAGLNFLILSIETVIALGLSMFVFRVEYNGK</sequence>
<keyword evidence="2 5" id="KW-0812">Transmembrane</keyword>
<keyword evidence="4 5" id="KW-0472">Membrane</keyword>